<proteinExistence type="inferred from homology"/>
<name>A0AAV9IWI3_CYACA</name>
<dbReference type="Gene3D" id="3.30.200.20">
    <property type="entry name" value="Phosphorylase Kinase, domain 1"/>
    <property type="match status" value="2"/>
</dbReference>
<dbReference type="PANTHER" id="PTHR24356">
    <property type="entry name" value="SERINE/THREONINE-PROTEIN KINASE"/>
    <property type="match status" value="1"/>
</dbReference>
<feature type="region of interest" description="Disordered" evidence="11">
    <location>
        <begin position="478"/>
        <end position="497"/>
    </location>
</feature>
<feature type="compositionally biased region" description="Acidic residues" evidence="11">
    <location>
        <begin position="1364"/>
        <end position="1384"/>
    </location>
</feature>
<evidence type="ECO:0000256" key="2">
    <source>
        <dbReference type="ARBA" id="ARBA00012513"/>
    </source>
</evidence>
<comment type="similarity">
    <text evidence="1">Belongs to the protein kinase superfamily. AGC Ser/Thr protein kinase family.</text>
</comment>
<dbReference type="PROSITE" id="PS00108">
    <property type="entry name" value="PROTEIN_KINASE_ST"/>
    <property type="match status" value="1"/>
</dbReference>
<keyword evidence="10" id="KW-0175">Coiled coil</keyword>
<dbReference type="CDD" id="cd05579">
    <property type="entry name" value="STKc_MAST_like"/>
    <property type="match status" value="1"/>
</dbReference>
<feature type="region of interest" description="Disordered" evidence="11">
    <location>
        <begin position="1709"/>
        <end position="1755"/>
    </location>
</feature>
<feature type="compositionally biased region" description="Low complexity" evidence="11">
    <location>
        <begin position="1591"/>
        <end position="1603"/>
    </location>
</feature>
<dbReference type="GO" id="GO:0004674">
    <property type="term" value="F:protein serine/threonine kinase activity"/>
    <property type="evidence" value="ECO:0007669"/>
    <property type="project" value="UniProtKB-KW"/>
</dbReference>
<dbReference type="GO" id="GO:0035556">
    <property type="term" value="P:intracellular signal transduction"/>
    <property type="evidence" value="ECO:0007669"/>
    <property type="project" value="TreeGrafter"/>
</dbReference>
<feature type="coiled-coil region" evidence="10">
    <location>
        <begin position="783"/>
        <end position="810"/>
    </location>
</feature>
<evidence type="ECO:0000256" key="3">
    <source>
        <dbReference type="ARBA" id="ARBA00022527"/>
    </source>
</evidence>
<feature type="region of interest" description="Disordered" evidence="11">
    <location>
        <begin position="1651"/>
        <end position="1678"/>
    </location>
</feature>
<protein>
    <recommendedName>
        <fullName evidence="2">non-specific serine/threonine protein kinase</fullName>
        <ecNumber evidence="2">2.7.11.1</ecNumber>
    </recommendedName>
</protein>
<dbReference type="InterPro" id="IPR050236">
    <property type="entry name" value="Ser_Thr_kinase_AGC"/>
</dbReference>
<feature type="region of interest" description="Disordered" evidence="11">
    <location>
        <begin position="1591"/>
        <end position="1623"/>
    </location>
</feature>
<reference evidence="13 14" key="1">
    <citation type="submission" date="2022-07" db="EMBL/GenBank/DDBJ databases">
        <title>Genome-wide signatures of adaptation to extreme environments.</title>
        <authorList>
            <person name="Cho C.H."/>
            <person name="Yoon H.S."/>
        </authorList>
    </citation>
    <scope>NUCLEOTIDE SEQUENCE [LARGE SCALE GENOMIC DNA]</scope>
    <source>
        <strain evidence="13 14">DBV 063 E5</strain>
    </source>
</reference>
<feature type="region of interest" description="Disordered" evidence="11">
    <location>
        <begin position="1"/>
        <end position="85"/>
    </location>
</feature>
<feature type="compositionally biased region" description="Basic residues" evidence="11">
    <location>
        <begin position="1662"/>
        <end position="1672"/>
    </location>
</feature>
<dbReference type="PANTHER" id="PTHR24356:SF1">
    <property type="entry name" value="SERINE_THREONINE-PROTEIN KINASE GREATWALL"/>
    <property type="match status" value="1"/>
</dbReference>
<evidence type="ECO:0000259" key="12">
    <source>
        <dbReference type="PROSITE" id="PS50011"/>
    </source>
</evidence>
<feature type="domain" description="Protein kinase" evidence="12">
    <location>
        <begin position="886"/>
        <end position="1258"/>
    </location>
</feature>
<feature type="compositionally biased region" description="Basic and acidic residues" evidence="11">
    <location>
        <begin position="1731"/>
        <end position="1747"/>
    </location>
</feature>
<feature type="compositionally biased region" description="Gly residues" evidence="11">
    <location>
        <begin position="1"/>
        <end position="13"/>
    </location>
</feature>
<feature type="compositionally biased region" description="Basic and acidic residues" evidence="11">
    <location>
        <begin position="479"/>
        <end position="497"/>
    </location>
</feature>
<keyword evidence="4" id="KW-0808">Transferase</keyword>
<evidence type="ECO:0000256" key="9">
    <source>
        <dbReference type="ARBA" id="ARBA00048679"/>
    </source>
</evidence>
<feature type="region of interest" description="Disordered" evidence="11">
    <location>
        <begin position="1359"/>
        <end position="1444"/>
    </location>
</feature>
<feature type="region of interest" description="Disordered" evidence="11">
    <location>
        <begin position="835"/>
        <end position="871"/>
    </location>
</feature>
<evidence type="ECO:0000256" key="5">
    <source>
        <dbReference type="ARBA" id="ARBA00022741"/>
    </source>
</evidence>
<evidence type="ECO:0000256" key="1">
    <source>
        <dbReference type="ARBA" id="ARBA00009903"/>
    </source>
</evidence>
<evidence type="ECO:0000256" key="11">
    <source>
        <dbReference type="SAM" id="MobiDB-lite"/>
    </source>
</evidence>
<evidence type="ECO:0000256" key="4">
    <source>
        <dbReference type="ARBA" id="ARBA00022679"/>
    </source>
</evidence>
<feature type="region of interest" description="Disordered" evidence="11">
    <location>
        <begin position="379"/>
        <end position="413"/>
    </location>
</feature>
<dbReference type="FunFam" id="3.30.200.20:FF:000042">
    <property type="entry name" value="Aurora kinase A"/>
    <property type="match status" value="1"/>
</dbReference>
<feature type="region of interest" description="Disordered" evidence="11">
    <location>
        <begin position="169"/>
        <end position="191"/>
    </location>
</feature>
<evidence type="ECO:0000313" key="13">
    <source>
        <dbReference type="EMBL" id="KAK4536426.1"/>
    </source>
</evidence>
<comment type="catalytic activity">
    <reaction evidence="8">
        <text>L-threonyl-[protein] + ATP = O-phospho-L-threonyl-[protein] + ADP + H(+)</text>
        <dbReference type="Rhea" id="RHEA:46608"/>
        <dbReference type="Rhea" id="RHEA-COMP:11060"/>
        <dbReference type="Rhea" id="RHEA-COMP:11605"/>
        <dbReference type="ChEBI" id="CHEBI:15378"/>
        <dbReference type="ChEBI" id="CHEBI:30013"/>
        <dbReference type="ChEBI" id="CHEBI:30616"/>
        <dbReference type="ChEBI" id="CHEBI:61977"/>
        <dbReference type="ChEBI" id="CHEBI:456216"/>
        <dbReference type="EC" id="2.7.11.1"/>
    </reaction>
</comment>
<feature type="region of interest" description="Disordered" evidence="11">
    <location>
        <begin position="1460"/>
        <end position="1576"/>
    </location>
</feature>
<evidence type="ECO:0000256" key="8">
    <source>
        <dbReference type="ARBA" id="ARBA00047899"/>
    </source>
</evidence>
<evidence type="ECO:0000256" key="7">
    <source>
        <dbReference type="ARBA" id="ARBA00022840"/>
    </source>
</evidence>
<dbReference type="SUPFAM" id="SSF56112">
    <property type="entry name" value="Protein kinase-like (PK-like)"/>
    <property type="match status" value="1"/>
</dbReference>
<gene>
    <name evidence="13" type="ORF">CDCA_CDCA08G2451</name>
</gene>
<evidence type="ECO:0000256" key="6">
    <source>
        <dbReference type="ARBA" id="ARBA00022777"/>
    </source>
</evidence>
<feature type="compositionally biased region" description="Low complexity" evidence="11">
    <location>
        <begin position="97"/>
        <end position="108"/>
    </location>
</feature>
<evidence type="ECO:0000256" key="10">
    <source>
        <dbReference type="SAM" id="Coils"/>
    </source>
</evidence>
<accession>A0AAV9IWI3</accession>
<keyword evidence="6" id="KW-0418">Kinase</keyword>
<keyword evidence="14" id="KW-1185">Reference proteome</keyword>
<sequence>MDGARRGGAGARGRPGDSNGAGRNGERGVARSVDSTEAPGRRVLVSPKRSMGEAQRPDATTSTTTASDASGAGLARSGGGESAPVRSAVHDGVLMMMGGSSSEWSSDSSAEEGRPALPSSSTSAAIGQPSLLTQSAHMMVATASDATRAENAAVPHASGVMVAASLPASSGFPERPGRARQASAPTAPPRRLHRTQSWANTAAAAAAAAVAAPSATAVLSAAAGYYAVSHHAPPTADRVRLVKREVDAELREFIHECRTEIARGQETLELRQAAAQLVHIAEAVCTMSIESLLREASLPDVDDPPSPNVDALHEYIGELQRMRRSVCFVTWSERSPPVIRLLFMLSRLTRLLEAAGEHAEFEREALLLQAAAAATATTKATIAAGDRSGRASSGRRSSRGSSAGRSRAGSDVGSDTSEVLIWAQRRRRRQRRSAEVSLVTPRRCSSATSLPSMVPWPASPPPEATGAAERGMQSLRRRFGAESRDRVAESAGDARGDAARITEATQRRAMSPSLPLTPTQSMKHLDESAAAAAAVAAAAVEKPAESHKVAAMVAPPPPERAATTMTAAVADSVSTAAGPPAELALHHRVRLSDRASGGYGSDGLAQPSYQTAVESSRPLAPVSDVSASLASASPSAATTETPTTVLGPHVDDEFAYLICRICEEAYPYEIFEEHTKLCAARARASMIIASCDKQLERLSRHTTRADNAMTSHDDTASRMQHVAKLCLYAAAVEPFERVDGNADGLAAELDRLASCSMADMRLRLRTGVEFVTARPTANDLNAVQKLRAVIERLQQTLADAQQQQDAWCAATVERAMRVVDEKALAFASIPASFETPTTASGAGASTTTTTEHPSSDHSRPRPRSCHHSPATATAVRHAAVPSIRDFDILKPISRGSFGRVYLASKKTTGDLYAIKVLQKSEVVRKNLMRRVRAERDILAGMQNPFVVRFIWSFESAKKLFLVMEFLAGGDLYSLLSNLGFLDEGVARQYVAEIVLALEYLHRAGIVHRDLKPDNVLIDRDGHIKLTDFGLSKQGVLELPAVGVGGEDNGLAVGAEGVEGSVSSAGGGLLPTSPTGAAAVGSASSMPPLRRAHPSGLFTHSMVPGLSRRHPSSSGALSDGRNSELAAAAAAWESHPQFGGVAAVPIAATSPPPPPEPAFGTPDYLAPELLLGTGHGFAVDWWALGVVLFELLVGVPAFHGNSIRAIFSNILSGVIQWPDDADETISAEARDLIGRLLEQDPQRRLGANGAEEIKAHPFFRAVDFANIRSERPRFVPEFVAADDTSYFSSRKQVGSLSLDEEETQKLLRTLTEHGLVNRDELGEEEEEKEWPKAMGAETIAGEMEAPRPRPAVVMEASAGDTWSDMGDEAEEEGEVPAGYSDEDDVLDIRSVSGSGSDDADTDAYGRSPSLQVENEEHSFVAGDATASDPGGHAIERVSAATTDPLPRQRCLWETVMGTASPFRGIIPEREGDGTEGMEGGEPPPPPPPAATTTSAAGVLPSSATDSDTPGDECPVRSLSGRHRGIPIGGGGGAGGRRRVAARVSRTSSLSVSRPGSSGSSVGEPGGDGDGYDSPFASVHGWTPGAAAAAAADTTSLDTRSLSSDTGGGGGGSEGRFRRKSRHDSRRALLSRLTDSLTASSGDAARLRHVSGGDAEAGTNTASHPHHHHHHHQHQQQQRVMTLADPVFTDFSFRNLDSLEAMNLDVARYSRSRTGSARHTRQNTSASGAADSRAPERRDESGASGREDSFYTSNTGE</sequence>
<dbReference type="InterPro" id="IPR000719">
    <property type="entry name" value="Prot_kinase_dom"/>
</dbReference>
<feature type="region of interest" description="Disordered" evidence="11">
    <location>
        <begin position="97"/>
        <end position="125"/>
    </location>
</feature>
<dbReference type="InterPro" id="IPR011009">
    <property type="entry name" value="Kinase-like_dom_sf"/>
</dbReference>
<comment type="caution">
    <text evidence="13">The sequence shown here is derived from an EMBL/GenBank/DDBJ whole genome shotgun (WGS) entry which is preliminary data.</text>
</comment>
<dbReference type="Pfam" id="PF00069">
    <property type="entry name" value="Pkinase"/>
    <property type="match status" value="2"/>
</dbReference>
<dbReference type="GO" id="GO:0005524">
    <property type="term" value="F:ATP binding"/>
    <property type="evidence" value="ECO:0007669"/>
    <property type="project" value="UniProtKB-KW"/>
</dbReference>
<dbReference type="EC" id="2.7.11.1" evidence="2"/>
<keyword evidence="7" id="KW-0067">ATP-binding</keyword>
<keyword evidence="3" id="KW-0723">Serine/threonine-protein kinase</keyword>
<dbReference type="PROSITE" id="PS50011">
    <property type="entry name" value="PROTEIN_KINASE_DOM"/>
    <property type="match status" value="1"/>
</dbReference>
<dbReference type="FunFam" id="1.10.510.10:FF:000604">
    <property type="entry name" value="AGC protein kinase"/>
    <property type="match status" value="1"/>
</dbReference>
<feature type="compositionally biased region" description="Low complexity" evidence="11">
    <location>
        <begin position="58"/>
        <end position="75"/>
    </location>
</feature>
<dbReference type="EMBL" id="JANCYW010000008">
    <property type="protein sequence ID" value="KAK4536426.1"/>
    <property type="molecule type" value="Genomic_DNA"/>
</dbReference>
<organism evidence="13 14">
    <name type="scientific">Cyanidium caldarium</name>
    <name type="common">Red alga</name>
    <dbReference type="NCBI Taxonomy" id="2771"/>
    <lineage>
        <taxon>Eukaryota</taxon>
        <taxon>Rhodophyta</taxon>
        <taxon>Bangiophyceae</taxon>
        <taxon>Cyanidiales</taxon>
        <taxon>Cyanidiaceae</taxon>
        <taxon>Cyanidium</taxon>
    </lineage>
</organism>
<feature type="compositionally biased region" description="Low complexity" evidence="11">
    <location>
        <begin position="835"/>
        <end position="852"/>
    </location>
</feature>
<comment type="catalytic activity">
    <reaction evidence="9">
        <text>L-seryl-[protein] + ATP = O-phospho-L-seryl-[protein] + ADP + H(+)</text>
        <dbReference type="Rhea" id="RHEA:17989"/>
        <dbReference type="Rhea" id="RHEA-COMP:9863"/>
        <dbReference type="Rhea" id="RHEA-COMP:11604"/>
        <dbReference type="ChEBI" id="CHEBI:15378"/>
        <dbReference type="ChEBI" id="CHEBI:29999"/>
        <dbReference type="ChEBI" id="CHEBI:30616"/>
        <dbReference type="ChEBI" id="CHEBI:83421"/>
        <dbReference type="ChEBI" id="CHEBI:456216"/>
        <dbReference type="EC" id="2.7.11.1"/>
    </reaction>
</comment>
<feature type="region of interest" description="Disordered" evidence="11">
    <location>
        <begin position="431"/>
        <end position="468"/>
    </location>
</feature>
<keyword evidence="5" id="KW-0547">Nucleotide-binding</keyword>
<dbReference type="Gene3D" id="1.10.510.10">
    <property type="entry name" value="Transferase(Phosphotransferase) domain 1"/>
    <property type="match status" value="2"/>
</dbReference>
<feature type="region of interest" description="Disordered" evidence="11">
    <location>
        <begin position="596"/>
        <end position="617"/>
    </location>
</feature>
<evidence type="ECO:0000313" key="14">
    <source>
        <dbReference type="Proteomes" id="UP001301350"/>
    </source>
</evidence>
<dbReference type="Proteomes" id="UP001301350">
    <property type="component" value="Unassembled WGS sequence"/>
</dbReference>
<dbReference type="InterPro" id="IPR008271">
    <property type="entry name" value="Ser/Thr_kinase_AS"/>
</dbReference>
<feature type="compositionally biased region" description="Low complexity" evidence="11">
    <location>
        <begin position="1540"/>
        <end position="1561"/>
    </location>
</feature>
<dbReference type="SMART" id="SM00220">
    <property type="entry name" value="S_TKc"/>
    <property type="match status" value="1"/>
</dbReference>